<dbReference type="PRINTS" id="PR00463">
    <property type="entry name" value="EP450I"/>
</dbReference>
<dbReference type="EMBL" id="CALNXI010002766">
    <property type="protein sequence ID" value="CAH3190579.1"/>
    <property type="molecule type" value="Genomic_DNA"/>
</dbReference>
<dbReference type="InterPro" id="IPR036396">
    <property type="entry name" value="Cyt_P450_sf"/>
</dbReference>
<dbReference type="Proteomes" id="UP001159427">
    <property type="component" value="Unassembled WGS sequence"/>
</dbReference>
<evidence type="ECO:0000256" key="6">
    <source>
        <dbReference type="ARBA" id="ARBA00023004"/>
    </source>
</evidence>
<evidence type="ECO:0000256" key="3">
    <source>
        <dbReference type="ARBA" id="ARBA00022617"/>
    </source>
</evidence>
<evidence type="ECO:0000256" key="2">
    <source>
        <dbReference type="ARBA" id="ARBA00010617"/>
    </source>
</evidence>
<dbReference type="PANTHER" id="PTHR24279">
    <property type="entry name" value="CYTOCHROME P450"/>
    <property type="match status" value="1"/>
</dbReference>
<dbReference type="PANTHER" id="PTHR24279:SF120">
    <property type="entry name" value="CYTOCHROME P450"/>
    <property type="match status" value="1"/>
</dbReference>
<evidence type="ECO:0000256" key="5">
    <source>
        <dbReference type="ARBA" id="ARBA00023002"/>
    </source>
</evidence>
<dbReference type="SUPFAM" id="SSF48264">
    <property type="entry name" value="Cytochrome P450"/>
    <property type="match status" value="2"/>
</dbReference>
<dbReference type="InterPro" id="IPR001128">
    <property type="entry name" value="Cyt_P450"/>
</dbReference>
<dbReference type="InterPro" id="IPR017972">
    <property type="entry name" value="Cyt_P450_CS"/>
</dbReference>
<keyword evidence="5" id="KW-0560">Oxidoreductase</keyword>
<evidence type="ECO:0000256" key="7">
    <source>
        <dbReference type="ARBA" id="ARBA00023033"/>
    </source>
</evidence>
<sequence>MRPKIVEENIVNFNAVSKDAVARFVKLNDACKLDHIPDLEKELNRWSLEGIGTLAFDTRLGLYEDPPPQSALEFTNAVNNFFELAQQLLFNIFSRIARPYIDTPTFKKFLINADALFEIGQVFVDNKMRELNMMAEKGIDPSNAQVVPLLAYLLMKEDLTPEEVNGHAIDIVTGGVDTTSNATFWWLYNLARFPTVQEKVYQEIRSVLGNDGDVTPQHLSKLRYLKACLKESMRLTPSTTANVRFLDEDVVLSGYHVPAQTFVSMELYATTRLDKYFKDPLEFKPERWLRGTKDVHSFSHLQFGFGPRMIAFRRDILDFTKPYRKPLTLSWRSQRSEPKRVESPERFDGVRSYRVIPEPNGLKFMYDLCTKTEGFTKAYKLTERLFHELGPIYKENLMLWPIAAVHVQEPDDFEKVFRAEGKYPRRLMFDFMVEHRKRRNHFPGIIQVDGEEWHRLRKTIAPKLMRPKIVEENILNFNAVSKDAVARFVELKEEQDDHIPDLDKELNRWSLEGVGTLAFDTRLGLYEDPPPQVALEFTEAVNNFLELAQQLTFNIFSRIAYQYIDTPVFKKFLKNADLILEIGHSFVEKKMRELKEMDEKGVDQDDAQVVPLLTYLLMKEDLTLEEVSGHAIDVVGAGVDTTSSSTLWWLYNLARFPEVQEKLYQEIESVLGKDDDVTPQHLAKLRYLKACLKESMRLTPSTTVIARILEEEVVLSGYLVPAQTLVFMDLYATTRSEKYFRDPLEFKPERWLRESKEVHPFSHLQFGFGPRMCVGRRVAELEMYVLMCKLLQRFRFEYHHEPVELRQKFFSVPDKPVKIKFVDRS</sequence>
<keyword evidence="6" id="KW-0408">Iron</keyword>
<dbReference type="Pfam" id="PF00067">
    <property type="entry name" value="p450"/>
    <property type="match status" value="2"/>
</dbReference>
<dbReference type="PROSITE" id="PS00086">
    <property type="entry name" value="CYTOCHROME_P450"/>
    <property type="match status" value="1"/>
</dbReference>
<gene>
    <name evidence="8" type="ORF">PEVE_00020611</name>
</gene>
<evidence type="ECO:0000256" key="1">
    <source>
        <dbReference type="ARBA" id="ARBA00001971"/>
    </source>
</evidence>
<dbReference type="Gene3D" id="1.10.630.10">
    <property type="entry name" value="Cytochrome P450"/>
    <property type="match status" value="2"/>
</dbReference>
<dbReference type="PRINTS" id="PR00385">
    <property type="entry name" value="P450"/>
</dbReference>
<accession>A0ABN8SLC9</accession>
<organism evidence="8 9">
    <name type="scientific">Porites evermanni</name>
    <dbReference type="NCBI Taxonomy" id="104178"/>
    <lineage>
        <taxon>Eukaryota</taxon>
        <taxon>Metazoa</taxon>
        <taxon>Cnidaria</taxon>
        <taxon>Anthozoa</taxon>
        <taxon>Hexacorallia</taxon>
        <taxon>Scleractinia</taxon>
        <taxon>Fungiina</taxon>
        <taxon>Poritidae</taxon>
        <taxon>Porites</taxon>
    </lineage>
</organism>
<dbReference type="InterPro" id="IPR002401">
    <property type="entry name" value="Cyt_P450_E_grp-I"/>
</dbReference>
<name>A0ABN8SLC9_9CNID</name>
<evidence type="ECO:0000256" key="4">
    <source>
        <dbReference type="ARBA" id="ARBA00022723"/>
    </source>
</evidence>
<keyword evidence="4" id="KW-0479">Metal-binding</keyword>
<reference evidence="8 9" key="1">
    <citation type="submission" date="2022-05" db="EMBL/GenBank/DDBJ databases">
        <authorList>
            <consortium name="Genoscope - CEA"/>
            <person name="William W."/>
        </authorList>
    </citation>
    <scope>NUCLEOTIDE SEQUENCE [LARGE SCALE GENOMIC DNA]</scope>
</reference>
<proteinExistence type="inferred from homology"/>
<evidence type="ECO:0000313" key="8">
    <source>
        <dbReference type="EMBL" id="CAH3190579.1"/>
    </source>
</evidence>
<evidence type="ECO:0008006" key="10">
    <source>
        <dbReference type="Google" id="ProtNLM"/>
    </source>
</evidence>
<dbReference type="InterPro" id="IPR050479">
    <property type="entry name" value="CYP11_CYP27_families"/>
</dbReference>
<comment type="cofactor">
    <cofactor evidence="1">
        <name>heme</name>
        <dbReference type="ChEBI" id="CHEBI:30413"/>
    </cofactor>
</comment>
<comment type="caution">
    <text evidence="8">The sequence shown here is derived from an EMBL/GenBank/DDBJ whole genome shotgun (WGS) entry which is preliminary data.</text>
</comment>
<evidence type="ECO:0000313" key="9">
    <source>
        <dbReference type="Proteomes" id="UP001159427"/>
    </source>
</evidence>
<keyword evidence="7" id="KW-0503">Monooxygenase</keyword>
<dbReference type="CDD" id="cd11054">
    <property type="entry name" value="CYP24A1-like"/>
    <property type="match status" value="2"/>
</dbReference>
<keyword evidence="3" id="KW-0349">Heme</keyword>
<keyword evidence="9" id="KW-1185">Reference proteome</keyword>
<comment type="similarity">
    <text evidence="2">Belongs to the cytochrome P450 family.</text>
</comment>
<protein>
    <recommendedName>
        <fullName evidence="10">Cytochrome P450</fullName>
    </recommendedName>
</protein>